<proteinExistence type="predicted"/>
<dbReference type="Proteomes" id="UP001631969">
    <property type="component" value="Unassembled WGS sequence"/>
</dbReference>
<organism evidence="1 2">
    <name type="scientific">Paenibacillus mesotrionivorans</name>
    <dbReference type="NCBI Taxonomy" id="3160968"/>
    <lineage>
        <taxon>Bacteria</taxon>
        <taxon>Bacillati</taxon>
        <taxon>Bacillota</taxon>
        <taxon>Bacilli</taxon>
        <taxon>Bacillales</taxon>
        <taxon>Paenibacillaceae</taxon>
        <taxon>Paenibacillus</taxon>
    </lineage>
</organism>
<dbReference type="EMBL" id="JBJURJ010000005">
    <property type="protein sequence ID" value="MFM9328417.1"/>
    <property type="molecule type" value="Genomic_DNA"/>
</dbReference>
<sequence>MRLLSAYRSRKYLQRILLSISLLITLTLSLTALTLYRYSEKTVRETQYDANMKVLSQVNSNIGLLGKMIDTQAFNLFVDHDIIAMLYGAPLDAFEQANKQYKLDKWVNSNTYIDSVILYNARIDGFYAGGNLDIQYETALTAQLRQYLSQPDRVSKAELVPMSLKTAANPEHNVFSYMLYESNTAYKPGSSALIVNVKPDWVFDNIRRLNDIGTEQAGKLLVIGKDGSAFGADLKPQELDPALSQTIGESRGKEEGKPGLFSLVLGGEKQLVTYMPTDMFRWTIVSLQPYDTLFGALARWKTTTLALTAGFFLASLVLSVLVSHRLYGPIRNLVGQIRVSGGVLGEDPSTPKDDLAILSETYNRMLEIKEAAADPKLAETDLRLIRNYNLRGLLADSGAVSRTELQEQIREHGLHLEPDSAMMVAILSIDHYRQFDQTASKAEKRLYAFAVMNIAEEVISRHYRCESVDLRSGHFVMIISGFEPEGFGEKIGEAMREIIGIVEAYYRLSLSVALGPVFTGHEDMSKSYELAQQVLEYRVVYGPRSIIAYEMVKARLDNRDFNLPQELEKRLAEAIKSGNAAAFSETAQKLFQFMGRLHPDNIYHAVLLVLAAVKQAVGEMNTNKLRPLSVDWNQLQKQLLEKETLDAMAEELAALFRELQKQQEDGDAGKNRILFDTIKEYIEDRYEDPNLSLQGIASMLKMSSAHVGKLFKQSEGLSVAEYITEIRLAHTVRLLETTDRSVSDVMERVGFINRSNFYKLFKNKFGVTPNEYRLKKVIY</sequence>
<accession>A0ACC7NVL7</accession>
<protein>
    <submittedName>
        <fullName evidence="1">Helix-turn-helix domain-containing protein</fullName>
    </submittedName>
</protein>
<comment type="caution">
    <text evidence="1">The sequence shown here is derived from an EMBL/GenBank/DDBJ whole genome shotgun (WGS) entry which is preliminary data.</text>
</comment>
<evidence type="ECO:0000313" key="2">
    <source>
        <dbReference type="Proteomes" id="UP001631969"/>
    </source>
</evidence>
<gene>
    <name evidence="1" type="ORF">ACI1P1_08975</name>
</gene>
<name>A0ACC7NVL7_9BACL</name>
<evidence type="ECO:0000313" key="1">
    <source>
        <dbReference type="EMBL" id="MFM9328417.1"/>
    </source>
</evidence>
<reference evidence="1" key="1">
    <citation type="submission" date="2024-12" db="EMBL/GenBank/DDBJ databases">
        <authorList>
            <person name="Wu N."/>
        </authorList>
    </citation>
    <scope>NUCLEOTIDE SEQUENCE</scope>
    <source>
        <strain evidence="1">P15</strain>
    </source>
</reference>
<keyword evidence="2" id="KW-1185">Reference proteome</keyword>